<sequence>MVRRSLWLAGSLWLRMRVGELAVWELSWMFGFKFPDFGEEVGFWRGGGAEWFVEPRWGTRNRLRGRGFGGGPGGVLVEEKPWGRGPFGGNLANGRGFRTCGLQDFLMGG</sequence>
<name>A0A8T0F3Z4_ARGBR</name>
<feature type="chain" id="PRO_5035780603" description="Secreted protein" evidence="1">
    <location>
        <begin position="23"/>
        <end position="109"/>
    </location>
</feature>
<dbReference type="Proteomes" id="UP000807504">
    <property type="component" value="Unassembled WGS sequence"/>
</dbReference>
<keyword evidence="3" id="KW-1185">Reference proteome</keyword>
<dbReference type="AlphaFoldDB" id="A0A8T0F3Z4"/>
<proteinExistence type="predicted"/>
<gene>
    <name evidence="2" type="ORF">HNY73_011642</name>
</gene>
<feature type="signal peptide" evidence="1">
    <location>
        <begin position="1"/>
        <end position="22"/>
    </location>
</feature>
<organism evidence="2 3">
    <name type="scientific">Argiope bruennichi</name>
    <name type="common">Wasp spider</name>
    <name type="synonym">Aranea bruennichi</name>
    <dbReference type="NCBI Taxonomy" id="94029"/>
    <lineage>
        <taxon>Eukaryota</taxon>
        <taxon>Metazoa</taxon>
        <taxon>Ecdysozoa</taxon>
        <taxon>Arthropoda</taxon>
        <taxon>Chelicerata</taxon>
        <taxon>Arachnida</taxon>
        <taxon>Araneae</taxon>
        <taxon>Araneomorphae</taxon>
        <taxon>Entelegynae</taxon>
        <taxon>Araneoidea</taxon>
        <taxon>Araneidae</taxon>
        <taxon>Argiope</taxon>
    </lineage>
</organism>
<protein>
    <recommendedName>
        <fullName evidence="4">Secreted protein</fullName>
    </recommendedName>
</protein>
<evidence type="ECO:0008006" key="4">
    <source>
        <dbReference type="Google" id="ProtNLM"/>
    </source>
</evidence>
<reference evidence="2" key="2">
    <citation type="submission" date="2020-06" db="EMBL/GenBank/DDBJ databases">
        <authorList>
            <person name="Sheffer M."/>
        </authorList>
    </citation>
    <scope>NUCLEOTIDE SEQUENCE</scope>
</reference>
<reference evidence="2" key="1">
    <citation type="journal article" date="2020" name="bioRxiv">
        <title>Chromosome-level reference genome of the European wasp spider Argiope bruennichi: a resource for studies on range expansion and evolutionary adaptation.</title>
        <authorList>
            <person name="Sheffer M.M."/>
            <person name="Hoppe A."/>
            <person name="Krehenwinkel H."/>
            <person name="Uhl G."/>
            <person name="Kuss A.W."/>
            <person name="Jensen L."/>
            <person name="Jensen C."/>
            <person name="Gillespie R.G."/>
            <person name="Hoff K.J."/>
            <person name="Prost S."/>
        </authorList>
    </citation>
    <scope>NUCLEOTIDE SEQUENCE</scope>
</reference>
<evidence type="ECO:0000313" key="2">
    <source>
        <dbReference type="EMBL" id="KAF8784129.1"/>
    </source>
</evidence>
<evidence type="ECO:0000256" key="1">
    <source>
        <dbReference type="SAM" id="SignalP"/>
    </source>
</evidence>
<comment type="caution">
    <text evidence="2">The sequence shown here is derived from an EMBL/GenBank/DDBJ whole genome shotgun (WGS) entry which is preliminary data.</text>
</comment>
<dbReference type="EMBL" id="JABXBU010000653">
    <property type="protein sequence ID" value="KAF8784129.1"/>
    <property type="molecule type" value="Genomic_DNA"/>
</dbReference>
<accession>A0A8T0F3Z4</accession>
<evidence type="ECO:0000313" key="3">
    <source>
        <dbReference type="Proteomes" id="UP000807504"/>
    </source>
</evidence>
<keyword evidence="1" id="KW-0732">Signal</keyword>